<dbReference type="EMBL" id="ATLV01021494">
    <property type="status" value="NOT_ANNOTATED_CDS"/>
    <property type="molecule type" value="Genomic_DNA"/>
</dbReference>
<accession>A0A084W8L4</accession>
<reference evidence="1 3" key="1">
    <citation type="journal article" date="2014" name="BMC Genomics">
        <title>Genome sequence of Anopheles sinensis provides insight into genetics basis of mosquito competence for malaria parasites.</title>
        <authorList>
            <person name="Zhou D."/>
            <person name="Zhang D."/>
            <person name="Ding G."/>
            <person name="Shi L."/>
            <person name="Hou Q."/>
            <person name="Ye Y."/>
            <person name="Xu Y."/>
            <person name="Zhou H."/>
            <person name="Xiong C."/>
            <person name="Li S."/>
            <person name="Yu J."/>
            <person name="Hong S."/>
            <person name="Yu X."/>
            <person name="Zou P."/>
            <person name="Chen C."/>
            <person name="Chang X."/>
            <person name="Wang W."/>
            <person name="Lv Y."/>
            <person name="Sun Y."/>
            <person name="Ma L."/>
            <person name="Shen B."/>
            <person name="Zhu C."/>
        </authorList>
    </citation>
    <scope>NUCLEOTIDE SEQUENCE [LARGE SCALE GENOMIC DNA]</scope>
</reference>
<protein>
    <submittedName>
        <fullName evidence="1 2">Chromate resistance protein</fullName>
    </submittedName>
</protein>
<dbReference type="EnsemblMetazoa" id="ASIC014594-RA">
    <property type="protein sequence ID" value="ASIC014594-PA"/>
    <property type="gene ID" value="ASIC014594"/>
</dbReference>
<evidence type="ECO:0000313" key="3">
    <source>
        <dbReference type="Proteomes" id="UP000030765"/>
    </source>
</evidence>
<proteinExistence type="predicted"/>
<dbReference type="Proteomes" id="UP000030765">
    <property type="component" value="Unassembled WGS sequence"/>
</dbReference>
<dbReference type="AlphaFoldDB" id="A0A084W8L4"/>
<dbReference type="VEuPathDB" id="VectorBase:ASIC014594"/>
<dbReference type="EMBL" id="KE525319">
    <property type="protein sequence ID" value="KFB46558.1"/>
    <property type="molecule type" value="Genomic_DNA"/>
</dbReference>
<organism evidence="1">
    <name type="scientific">Anopheles sinensis</name>
    <name type="common">Mosquito</name>
    <dbReference type="NCBI Taxonomy" id="74873"/>
    <lineage>
        <taxon>Eukaryota</taxon>
        <taxon>Metazoa</taxon>
        <taxon>Ecdysozoa</taxon>
        <taxon>Arthropoda</taxon>
        <taxon>Hexapoda</taxon>
        <taxon>Insecta</taxon>
        <taxon>Pterygota</taxon>
        <taxon>Neoptera</taxon>
        <taxon>Endopterygota</taxon>
        <taxon>Diptera</taxon>
        <taxon>Nematocera</taxon>
        <taxon>Culicoidea</taxon>
        <taxon>Culicidae</taxon>
        <taxon>Anophelinae</taxon>
        <taxon>Anopheles</taxon>
    </lineage>
</organism>
<reference evidence="2" key="2">
    <citation type="submission" date="2020-05" db="UniProtKB">
        <authorList>
            <consortium name="EnsemblMetazoa"/>
        </authorList>
    </citation>
    <scope>IDENTIFICATION</scope>
</reference>
<evidence type="ECO:0000313" key="2">
    <source>
        <dbReference type="EnsemblMetazoa" id="ASIC014594-PA"/>
    </source>
</evidence>
<gene>
    <name evidence="1" type="ORF">ZHAS_00014594</name>
</gene>
<keyword evidence="3" id="KW-1185">Reference proteome</keyword>
<name>A0A084W8L4_ANOSI</name>
<evidence type="ECO:0000313" key="1">
    <source>
        <dbReference type="EMBL" id="KFB46558.1"/>
    </source>
</evidence>
<sequence length="140" mass="15929">MIGGLNYEHTTTRKQLKWQLSEQLRSSRRYWHTAGAIVSLRMAACSIGNQDRGLEGFRYAKKSISIKKADGRISTSVWRSWAQKCDKCRRNGEGSLPHLQPGSEIFCCRVHVVESEEGVGEIFHGVDWDRYSTQLIQTIG</sequence>